<evidence type="ECO:0000313" key="2">
    <source>
        <dbReference type="Proteomes" id="UP000265520"/>
    </source>
</evidence>
<keyword evidence="2" id="KW-1185">Reference proteome</keyword>
<protein>
    <submittedName>
        <fullName evidence="1">Uncharacterized protein</fullName>
    </submittedName>
</protein>
<comment type="caution">
    <text evidence="1">The sequence shown here is derived from an EMBL/GenBank/DDBJ whole genome shotgun (WGS) entry which is preliminary data.</text>
</comment>
<proteinExistence type="predicted"/>
<evidence type="ECO:0000313" key="1">
    <source>
        <dbReference type="EMBL" id="MCI89421.1"/>
    </source>
</evidence>
<dbReference type="EMBL" id="LXQA011218933">
    <property type="protein sequence ID" value="MCI89421.1"/>
    <property type="molecule type" value="Genomic_DNA"/>
</dbReference>
<feature type="non-terminal residue" evidence="1">
    <location>
        <position position="44"/>
    </location>
</feature>
<organism evidence="1 2">
    <name type="scientific">Trifolium medium</name>
    <dbReference type="NCBI Taxonomy" id="97028"/>
    <lineage>
        <taxon>Eukaryota</taxon>
        <taxon>Viridiplantae</taxon>
        <taxon>Streptophyta</taxon>
        <taxon>Embryophyta</taxon>
        <taxon>Tracheophyta</taxon>
        <taxon>Spermatophyta</taxon>
        <taxon>Magnoliopsida</taxon>
        <taxon>eudicotyledons</taxon>
        <taxon>Gunneridae</taxon>
        <taxon>Pentapetalae</taxon>
        <taxon>rosids</taxon>
        <taxon>fabids</taxon>
        <taxon>Fabales</taxon>
        <taxon>Fabaceae</taxon>
        <taxon>Papilionoideae</taxon>
        <taxon>50 kb inversion clade</taxon>
        <taxon>NPAAA clade</taxon>
        <taxon>Hologalegina</taxon>
        <taxon>IRL clade</taxon>
        <taxon>Trifolieae</taxon>
        <taxon>Trifolium</taxon>
    </lineage>
</organism>
<sequence>MNWVTSLKIVEGFLATYEVLKDVLVCDRRKEIVKKVVFNRENHD</sequence>
<dbReference type="Proteomes" id="UP000265520">
    <property type="component" value="Unassembled WGS sequence"/>
</dbReference>
<dbReference type="AlphaFoldDB" id="A0A392VR07"/>
<reference evidence="1 2" key="1">
    <citation type="journal article" date="2018" name="Front. Plant Sci.">
        <title>Red Clover (Trifolium pratense) and Zigzag Clover (T. medium) - A Picture of Genomic Similarities and Differences.</title>
        <authorList>
            <person name="Dluhosova J."/>
            <person name="Istvanek J."/>
            <person name="Nedelnik J."/>
            <person name="Repkova J."/>
        </authorList>
    </citation>
    <scope>NUCLEOTIDE SEQUENCE [LARGE SCALE GENOMIC DNA]</scope>
    <source>
        <strain evidence="2">cv. 10/8</strain>
        <tissue evidence="1">Leaf</tissue>
    </source>
</reference>
<name>A0A392VR07_9FABA</name>
<accession>A0A392VR07</accession>